<organism evidence="3 4">
    <name type="scientific">Sporocytophaga myxococcoides</name>
    <dbReference type="NCBI Taxonomy" id="153721"/>
    <lineage>
        <taxon>Bacteria</taxon>
        <taxon>Pseudomonadati</taxon>
        <taxon>Bacteroidota</taxon>
        <taxon>Cytophagia</taxon>
        <taxon>Cytophagales</taxon>
        <taxon>Cytophagaceae</taxon>
        <taxon>Sporocytophaga</taxon>
    </lineage>
</organism>
<comment type="caution">
    <text evidence="3">The sequence shown here is derived from an EMBL/GenBank/DDBJ whole genome shotgun (WGS) entry which is preliminary data.</text>
</comment>
<dbReference type="InterPro" id="IPR036498">
    <property type="entry name" value="Nfu/NifU_N_sf"/>
</dbReference>
<dbReference type="Pfam" id="PF08712">
    <property type="entry name" value="Nfu_N"/>
    <property type="match status" value="1"/>
</dbReference>
<dbReference type="GO" id="GO:0005506">
    <property type="term" value="F:iron ion binding"/>
    <property type="evidence" value="ECO:0007669"/>
    <property type="project" value="InterPro"/>
</dbReference>
<dbReference type="SUPFAM" id="SSF117916">
    <property type="entry name" value="Fe-S cluster assembly (FSCA) domain-like"/>
    <property type="match status" value="1"/>
</dbReference>
<dbReference type="SUPFAM" id="SSF110836">
    <property type="entry name" value="Hypothetical protein SAV1430"/>
    <property type="match status" value="1"/>
</dbReference>
<dbReference type="InterPro" id="IPR035433">
    <property type="entry name" value="NFU1-like"/>
</dbReference>
<dbReference type="eggNOG" id="COG0694">
    <property type="taxonomic scope" value="Bacteria"/>
</dbReference>
<dbReference type="Gene3D" id="3.30.1370.70">
    <property type="entry name" value="Scaffold protein Nfu/NifU, N-terminal domain"/>
    <property type="match status" value="1"/>
</dbReference>
<dbReference type="InterPro" id="IPR001075">
    <property type="entry name" value="NIF_FeS_clus_asmbl_NifU_C"/>
</dbReference>
<dbReference type="AlphaFoldDB" id="A0A098LLX0"/>
<reference evidence="3 4" key="1">
    <citation type="submission" date="2014-09" db="EMBL/GenBank/DDBJ databases">
        <title>Sporocytophaga myxococcoides PG-01 genome sequencing.</title>
        <authorList>
            <person name="Liu L."/>
            <person name="Gao P.J."/>
            <person name="Chen G.J."/>
            <person name="Wang L.S."/>
        </authorList>
    </citation>
    <scope>NUCLEOTIDE SEQUENCE [LARGE SCALE GENOMIC DNA]</scope>
    <source>
        <strain evidence="3 4">PG-01</strain>
    </source>
</reference>
<dbReference type="PANTHER" id="PTHR11178:SF1">
    <property type="entry name" value="NFU1 IRON-SULFUR CLUSTER SCAFFOLD HOMOLOG, MITOCHONDRIAL"/>
    <property type="match status" value="1"/>
</dbReference>
<accession>A0A098LLX0</accession>
<evidence type="ECO:0000256" key="1">
    <source>
        <dbReference type="ARBA" id="ARBA00006420"/>
    </source>
</evidence>
<dbReference type="GO" id="GO:0051536">
    <property type="term" value="F:iron-sulfur cluster binding"/>
    <property type="evidence" value="ECO:0007669"/>
    <property type="project" value="InterPro"/>
</dbReference>
<dbReference type="InterPro" id="IPR034904">
    <property type="entry name" value="FSCA_dom_sf"/>
</dbReference>
<dbReference type="RefSeq" id="WP_045468546.1">
    <property type="nucleotide sequence ID" value="NZ_BBLT01000012.1"/>
</dbReference>
<evidence type="ECO:0000313" key="4">
    <source>
        <dbReference type="Proteomes" id="UP000030185"/>
    </source>
</evidence>
<dbReference type="PIRSF" id="PIRSF036773">
    <property type="entry name" value="HIRIP5"/>
    <property type="match status" value="1"/>
</dbReference>
<keyword evidence="4" id="KW-1185">Reference proteome</keyword>
<dbReference type="PANTHER" id="PTHR11178">
    <property type="entry name" value="IRON-SULFUR CLUSTER SCAFFOLD PROTEIN NFU-RELATED"/>
    <property type="match status" value="1"/>
</dbReference>
<dbReference type="EMBL" id="BBLT01000012">
    <property type="protein sequence ID" value="GAL87322.1"/>
    <property type="molecule type" value="Genomic_DNA"/>
</dbReference>
<proteinExistence type="inferred from homology"/>
<protein>
    <submittedName>
        <fullName evidence="3">Thioredoxin-like protein</fullName>
    </submittedName>
</protein>
<dbReference type="Gene3D" id="3.30.300.130">
    <property type="entry name" value="Fe-S cluster assembly (FSCA)"/>
    <property type="match status" value="1"/>
</dbReference>
<dbReference type="STRING" id="153721.MYP_4552"/>
<dbReference type="OrthoDB" id="9796965at2"/>
<name>A0A098LLX0_9BACT</name>
<dbReference type="InterPro" id="IPR014824">
    <property type="entry name" value="Nfu/NifU_N"/>
</dbReference>
<dbReference type="Pfam" id="PF01106">
    <property type="entry name" value="NifU"/>
    <property type="match status" value="1"/>
</dbReference>
<evidence type="ECO:0000313" key="3">
    <source>
        <dbReference type="EMBL" id="GAL87322.1"/>
    </source>
</evidence>
<feature type="domain" description="Scaffold protein Nfu/NifU N-terminal" evidence="2">
    <location>
        <begin position="11"/>
        <end position="96"/>
    </location>
</feature>
<dbReference type="Proteomes" id="UP000030185">
    <property type="component" value="Unassembled WGS sequence"/>
</dbReference>
<sequence>MESTEKRVINIYTESNPNPNSLKFVTDFLLVSESVDFPSPVSTANCPLAQDLFRFSFVKRVFFSSNFITVTKSDDIEWIEVTPMIKSLIKGYLEEGKPLFNEKFVPENLSPTAGDSEIVGKIKVILDEYIRPAVEQDGGAITFSSFNDGVVKVILQGSCSGCPSSTITLKAGIENLLKKMIPEVQEVVAENA</sequence>
<dbReference type="SMART" id="SM00932">
    <property type="entry name" value="Nfu_N"/>
    <property type="match status" value="1"/>
</dbReference>
<comment type="similarity">
    <text evidence="1">Belongs to the NifU family.</text>
</comment>
<evidence type="ECO:0000259" key="2">
    <source>
        <dbReference type="SMART" id="SM00932"/>
    </source>
</evidence>
<dbReference type="GO" id="GO:0016226">
    <property type="term" value="P:iron-sulfur cluster assembly"/>
    <property type="evidence" value="ECO:0007669"/>
    <property type="project" value="InterPro"/>
</dbReference>
<gene>
    <name evidence="3" type="ORF">MYP_4552</name>
</gene>